<comment type="subcellular location">
    <subcellularLocation>
        <location evidence="1 8">Cell outer membrane</location>
        <topology evidence="1 8">Multi-pass membrane protein</topology>
    </subcellularLocation>
</comment>
<dbReference type="Gene3D" id="2.40.170.20">
    <property type="entry name" value="TonB-dependent receptor, beta-barrel domain"/>
    <property type="match status" value="1"/>
</dbReference>
<dbReference type="Gene3D" id="2.60.40.1120">
    <property type="entry name" value="Carboxypeptidase-like, regulatory domain"/>
    <property type="match status" value="1"/>
</dbReference>
<dbReference type="NCBIfam" id="TIGR04057">
    <property type="entry name" value="SusC_RagA_signa"/>
    <property type="match status" value="1"/>
</dbReference>
<dbReference type="RefSeq" id="WP_346756692.1">
    <property type="nucleotide sequence ID" value="NZ_JAUJEB010000001.1"/>
</dbReference>
<protein>
    <submittedName>
        <fullName evidence="12">TonB-dependent receptor</fullName>
    </submittedName>
</protein>
<sequence length="1165" mass="129453">MSKYTIFGIFLQFLFYSFIFAGPGNAQKVSLEDIEISVEFDGISIKKAFREIENLTEFEFVYRKNIIDGHKRLNQKRVYASIADILRKISKETDLRFKRVDETIYVREKNIYGSILTEKITENSILDREISGKVTDENEEGLPGVNILIKGTKIGTVTDAAGNYKLLAPDDAATLVFTYVGYITEEVQIGSQRIIDISLTPDISKLSEIVVVGFGTQKKESVVGSISSVTPSELKVPSSNLTTALAGRVAGVVAYQTSGEPGRDNAQFFVRGITTFAQGARPLILIDGVELSADDLARLQPDDIESFSVLKDATSTAVYGARGANGIIYVTTKRGINGKPAVSLRLENSFSSNIHVPELADPISYMTNFNEAVRTRRPGTLIPFSEEKILNTQLGTNADVFPAVDWQDELIKDVTVNRRVNLNVRGGGEVAQYYIAASFNQDNGILKEDPRNNVENNINLNRYLLRANVNVNLTKSTEAIIRLHSTLDEFRGPAVDAATIFTQTLLTSPVRFPAVYNPDSANVNTPNILFGNQQISNNNFYVNPYHQLVSGFTQSSRSLALVQFELKQDLSAILPGLRARFLGNNNRTTVFALRRNTQPFFYHAELFNYNPVENTYVLTRLNDDGNRALSFNGGDSSVENVLYTEVALNYDRTFGDHTVSGLLVGIGREASRSTAGTLEESLPLRNLGLSGRLTYALKDRYFAEFNFGYNGSERFAKNNRFGFFPSVGAAWLISNEPFFESVSPSFINRLKLRASYGIVGNDAIGGQNDRFFYRSQVNLDDASKGYTFGEEGSATFIPGISIGNYENTSITWERAKTLNVGLELNLFDDAVVFIAEYFSQQRDNILQTRLTPASLGLQAQNRDNVGAAFTEGIDLSLDGNKYITNDFWVSVRGTFTYSNGKFDKFEEPDYGQRNAPFRARTGTKINQRLGYIAERLFLDEEEVANSPQQSFGGIAPQAGDIKYIDINKDGVINDLDRVPIGKPVTPQVTYGMGFSLGYKNFDFSAFFQGNAEVSVFINPAATAPFITRIRGEDQLPGGLTNFNLYTSESTLLKAYADNHWTETNRDIYALYPRLSDGLVGNNVQPSTWWLRDGSFLRLKQVEIGYNIKKIAGISNLRIYVTGTNLITWSKFRLWDPEIAADPNVGGTGFGYPLQRVINLGILVNF</sequence>
<organism evidence="12 13">
    <name type="scientific">Agaribacillus aureus</name>
    <dbReference type="NCBI Taxonomy" id="3051825"/>
    <lineage>
        <taxon>Bacteria</taxon>
        <taxon>Pseudomonadati</taxon>
        <taxon>Bacteroidota</taxon>
        <taxon>Cytophagia</taxon>
        <taxon>Cytophagales</taxon>
        <taxon>Splendidivirgaceae</taxon>
        <taxon>Agaribacillus</taxon>
    </lineage>
</organism>
<evidence type="ECO:0000256" key="4">
    <source>
        <dbReference type="ARBA" id="ARBA00022692"/>
    </source>
</evidence>
<dbReference type="InterPro" id="IPR023997">
    <property type="entry name" value="TonB-dep_OMP_SusC/RagA_CS"/>
</dbReference>
<dbReference type="Pfam" id="PF13715">
    <property type="entry name" value="CarbopepD_reg_2"/>
    <property type="match status" value="1"/>
</dbReference>
<evidence type="ECO:0000313" key="13">
    <source>
        <dbReference type="Proteomes" id="UP001172083"/>
    </source>
</evidence>
<dbReference type="Proteomes" id="UP001172083">
    <property type="component" value="Unassembled WGS sequence"/>
</dbReference>
<keyword evidence="6 8" id="KW-0472">Membrane</keyword>
<feature type="domain" description="TonB-dependent receptor plug" evidence="11">
    <location>
        <begin position="219"/>
        <end position="327"/>
    </location>
</feature>
<reference evidence="12" key="1">
    <citation type="submission" date="2023-06" db="EMBL/GenBank/DDBJ databases">
        <title>Genomic of Agaribacillus aureum.</title>
        <authorList>
            <person name="Wang G."/>
        </authorList>
    </citation>
    <scope>NUCLEOTIDE SEQUENCE</scope>
    <source>
        <strain evidence="12">BMA12</strain>
    </source>
</reference>
<evidence type="ECO:0000259" key="11">
    <source>
        <dbReference type="Pfam" id="PF07715"/>
    </source>
</evidence>
<keyword evidence="7 8" id="KW-0998">Cell outer membrane</keyword>
<name>A0ABT8L0T5_9BACT</name>
<evidence type="ECO:0000256" key="1">
    <source>
        <dbReference type="ARBA" id="ARBA00004571"/>
    </source>
</evidence>
<dbReference type="Pfam" id="PF00593">
    <property type="entry name" value="TonB_dep_Rec_b-barrel"/>
    <property type="match status" value="1"/>
</dbReference>
<dbReference type="InterPro" id="IPR008969">
    <property type="entry name" value="CarboxyPept-like_regulatory"/>
</dbReference>
<gene>
    <name evidence="12" type="ORF">QQ020_04825</name>
</gene>
<keyword evidence="5 9" id="KW-0798">TonB box</keyword>
<evidence type="ECO:0000256" key="9">
    <source>
        <dbReference type="RuleBase" id="RU003357"/>
    </source>
</evidence>
<dbReference type="InterPro" id="IPR000531">
    <property type="entry name" value="Beta-barrel_TonB"/>
</dbReference>
<dbReference type="EMBL" id="JAUJEB010000001">
    <property type="protein sequence ID" value="MDN5211357.1"/>
    <property type="molecule type" value="Genomic_DNA"/>
</dbReference>
<dbReference type="InterPro" id="IPR012910">
    <property type="entry name" value="Plug_dom"/>
</dbReference>
<keyword evidence="3 8" id="KW-1134">Transmembrane beta strand</keyword>
<dbReference type="InterPro" id="IPR036942">
    <property type="entry name" value="Beta-barrel_TonB_sf"/>
</dbReference>
<evidence type="ECO:0000256" key="5">
    <source>
        <dbReference type="ARBA" id="ARBA00023077"/>
    </source>
</evidence>
<dbReference type="SUPFAM" id="SSF49464">
    <property type="entry name" value="Carboxypeptidase regulatory domain-like"/>
    <property type="match status" value="1"/>
</dbReference>
<keyword evidence="4 8" id="KW-0812">Transmembrane</keyword>
<evidence type="ECO:0000313" key="12">
    <source>
        <dbReference type="EMBL" id="MDN5211357.1"/>
    </source>
</evidence>
<dbReference type="Pfam" id="PF07715">
    <property type="entry name" value="Plug"/>
    <property type="match status" value="1"/>
</dbReference>
<dbReference type="InterPro" id="IPR037066">
    <property type="entry name" value="Plug_dom_sf"/>
</dbReference>
<evidence type="ECO:0000256" key="6">
    <source>
        <dbReference type="ARBA" id="ARBA00023136"/>
    </source>
</evidence>
<accession>A0ABT8L0T5</accession>
<keyword evidence="2 8" id="KW-0813">Transport</keyword>
<comment type="similarity">
    <text evidence="8 9">Belongs to the TonB-dependent receptor family.</text>
</comment>
<evidence type="ECO:0000259" key="10">
    <source>
        <dbReference type="Pfam" id="PF00593"/>
    </source>
</evidence>
<keyword evidence="13" id="KW-1185">Reference proteome</keyword>
<dbReference type="InterPro" id="IPR023996">
    <property type="entry name" value="TonB-dep_OMP_SusC/RagA"/>
</dbReference>
<proteinExistence type="inferred from homology"/>
<dbReference type="PROSITE" id="PS52016">
    <property type="entry name" value="TONB_DEPENDENT_REC_3"/>
    <property type="match status" value="1"/>
</dbReference>
<dbReference type="NCBIfam" id="TIGR04056">
    <property type="entry name" value="OMP_RagA_SusC"/>
    <property type="match status" value="1"/>
</dbReference>
<dbReference type="Gene3D" id="2.170.130.10">
    <property type="entry name" value="TonB-dependent receptor, plug domain"/>
    <property type="match status" value="1"/>
</dbReference>
<evidence type="ECO:0000256" key="7">
    <source>
        <dbReference type="ARBA" id="ARBA00023237"/>
    </source>
</evidence>
<evidence type="ECO:0000256" key="2">
    <source>
        <dbReference type="ARBA" id="ARBA00022448"/>
    </source>
</evidence>
<feature type="domain" description="TonB-dependent receptor-like beta-barrel" evidence="10">
    <location>
        <begin position="519"/>
        <end position="968"/>
    </location>
</feature>
<keyword evidence="12" id="KW-0675">Receptor</keyword>
<dbReference type="InterPro" id="IPR039426">
    <property type="entry name" value="TonB-dep_rcpt-like"/>
</dbReference>
<evidence type="ECO:0000256" key="3">
    <source>
        <dbReference type="ARBA" id="ARBA00022452"/>
    </source>
</evidence>
<comment type="caution">
    <text evidence="12">The sequence shown here is derived from an EMBL/GenBank/DDBJ whole genome shotgun (WGS) entry which is preliminary data.</text>
</comment>
<evidence type="ECO:0000256" key="8">
    <source>
        <dbReference type="PROSITE-ProRule" id="PRU01360"/>
    </source>
</evidence>
<dbReference type="SUPFAM" id="SSF56935">
    <property type="entry name" value="Porins"/>
    <property type="match status" value="1"/>
</dbReference>